<organism evidence="8 9">
    <name type="scientific">Ridgeia piscesae</name>
    <name type="common">Tubeworm</name>
    <dbReference type="NCBI Taxonomy" id="27915"/>
    <lineage>
        <taxon>Eukaryota</taxon>
        <taxon>Metazoa</taxon>
        <taxon>Spiralia</taxon>
        <taxon>Lophotrochozoa</taxon>
        <taxon>Annelida</taxon>
        <taxon>Polychaeta</taxon>
        <taxon>Sedentaria</taxon>
        <taxon>Canalipalpata</taxon>
        <taxon>Sabellida</taxon>
        <taxon>Siboglinidae</taxon>
        <taxon>Ridgeia</taxon>
    </lineage>
</organism>
<dbReference type="InterPro" id="IPR016163">
    <property type="entry name" value="Ald_DH_C"/>
</dbReference>
<evidence type="ECO:0000256" key="1">
    <source>
        <dbReference type="ARBA" id="ARBA00009986"/>
    </source>
</evidence>
<gene>
    <name evidence="8" type="ORF">NP493_1008g00066</name>
</gene>
<keyword evidence="2 6" id="KW-0560">Oxidoreductase</keyword>
<dbReference type="InterPro" id="IPR015590">
    <property type="entry name" value="Aldehyde_DH_dom"/>
</dbReference>
<reference evidence="8" key="1">
    <citation type="journal article" date="2023" name="Mol. Biol. Evol.">
        <title>Third-Generation Sequencing Reveals the Adaptive Role of the Epigenome in Three Deep-Sea Polychaetes.</title>
        <authorList>
            <person name="Perez M."/>
            <person name="Aroh O."/>
            <person name="Sun Y."/>
            <person name="Lan Y."/>
            <person name="Juniper S.K."/>
            <person name="Young C.R."/>
            <person name="Angers B."/>
            <person name="Qian P.Y."/>
        </authorList>
    </citation>
    <scope>NUCLEOTIDE SEQUENCE</scope>
    <source>
        <strain evidence="8">R07B-5</strain>
    </source>
</reference>
<evidence type="ECO:0000313" key="9">
    <source>
        <dbReference type="Proteomes" id="UP001209878"/>
    </source>
</evidence>
<evidence type="ECO:0000256" key="3">
    <source>
        <dbReference type="ARBA" id="ARBA00023027"/>
    </source>
</evidence>
<evidence type="ECO:0000256" key="6">
    <source>
        <dbReference type="RuleBase" id="RU003345"/>
    </source>
</evidence>
<evidence type="ECO:0000256" key="4">
    <source>
        <dbReference type="ARBA" id="ARBA00024226"/>
    </source>
</evidence>
<sequence>MDPSNRGRLLNKLADLMERDIVYLASLETLDCGKSFANAYGNIQFAIGVARFYAGAADKLGGDTLPADGDYFAYTRKEPIGVCGQIIPWNFPVVLCMEKLSPVLASGCTCVLKPAEQTPLTALYIASLVVEAGIPTGVVNIVPGYGETAGAALTEHMDVDKISFTGSVEVGRLIMKASGDSNLKKVVLELGGKSPNIVFDDADLDKAVECAHEGIMVDMGQVCCAGSRTYVQAGIYDEFVKRSAERAARRTVGSPFDLGNENGTLIDEIQMNKVLDFIESGKSQGARLVCGGSRIGDKGYFIKPTVFADVTEDMRIGCEEIFGPVQSIFKFETVEEVIEKANKTQYGLAAAVHTKDVERALTVAHSVRAGMIWVNNYFNAQPQTPFGGYKMSGNGRELGLDGLREYFETKCVIIKLPNRNS</sequence>
<dbReference type="InterPro" id="IPR016162">
    <property type="entry name" value="Ald_DH_N"/>
</dbReference>
<dbReference type="PROSITE" id="PS00687">
    <property type="entry name" value="ALDEHYDE_DEHYDR_GLU"/>
    <property type="match status" value="1"/>
</dbReference>
<feature type="active site" evidence="5">
    <location>
        <position position="189"/>
    </location>
</feature>
<keyword evidence="9" id="KW-1185">Reference proteome</keyword>
<evidence type="ECO:0000259" key="7">
    <source>
        <dbReference type="Pfam" id="PF00171"/>
    </source>
</evidence>
<evidence type="ECO:0000256" key="5">
    <source>
        <dbReference type="PROSITE-ProRule" id="PRU10007"/>
    </source>
</evidence>
<dbReference type="PANTHER" id="PTHR11699">
    <property type="entry name" value="ALDEHYDE DEHYDROGENASE-RELATED"/>
    <property type="match status" value="1"/>
</dbReference>
<evidence type="ECO:0000313" key="8">
    <source>
        <dbReference type="EMBL" id="KAK2171980.1"/>
    </source>
</evidence>
<proteinExistence type="inferred from homology"/>
<keyword evidence="3" id="KW-0520">NAD</keyword>
<comment type="caution">
    <text evidence="8">The sequence shown here is derived from an EMBL/GenBank/DDBJ whole genome shotgun (WGS) entry which is preliminary data.</text>
</comment>
<name>A0AAD9KIW9_RIDPI</name>
<dbReference type="SUPFAM" id="SSF53720">
    <property type="entry name" value="ALDH-like"/>
    <property type="match status" value="1"/>
</dbReference>
<feature type="domain" description="Aldehyde dehydrogenase" evidence="7">
    <location>
        <begin position="1"/>
        <end position="412"/>
    </location>
</feature>
<comment type="similarity">
    <text evidence="1 6">Belongs to the aldehyde dehydrogenase family.</text>
</comment>
<dbReference type="InterPro" id="IPR029510">
    <property type="entry name" value="Ald_DH_CS_GLU"/>
</dbReference>
<dbReference type="Pfam" id="PF00171">
    <property type="entry name" value="Aldedh"/>
    <property type="match status" value="1"/>
</dbReference>
<dbReference type="GO" id="GO:0004029">
    <property type="term" value="F:aldehyde dehydrogenase (NAD+) activity"/>
    <property type="evidence" value="ECO:0007669"/>
    <property type="project" value="UniProtKB-EC"/>
</dbReference>
<dbReference type="Gene3D" id="3.40.309.10">
    <property type="entry name" value="Aldehyde Dehydrogenase, Chain A, domain 2"/>
    <property type="match status" value="1"/>
</dbReference>
<accession>A0AAD9KIW9</accession>
<dbReference type="FunFam" id="3.40.605.10:FF:000029">
    <property type="entry name" value="Aldehyde dehydrogenase, mitochondrial"/>
    <property type="match status" value="1"/>
</dbReference>
<dbReference type="AlphaFoldDB" id="A0AAD9KIW9"/>
<dbReference type="Proteomes" id="UP001209878">
    <property type="component" value="Unassembled WGS sequence"/>
</dbReference>
<dbReference type="FunFam" id="3.40.309.10:FF:000001">
    <property type="entry name" value="Mitochondrial aldehyde dehydrogenase 2"/>
    <property type="match status" value="1"/>
</dbReference>
<dbReference type="EMBL" id="JAODUO010001005">
    <property type="protein sequence ID" value="KAK2171980.1"/>
    <property type="molecule type" value="Genomic_DNA"/>
</dbReference>
<dbReference type="Gene3D" id="3.40.605.10">
    <property type="entry name" value="Aldehyde Dehydrogenase, Chain A, domain 1"/>
    <property type="match status" value="1"/>
</dbReference>
<evidence type="ECO:0000256" key="2">
    <source>
        <dbReference type="ARBA" id="ARBA00023002"/>
    </source>
</evidence>
<dbReference type="EC" id="1.2.1.3" evidence="4"/>
<protein>
    <recommendedName>
        <fullName evidence="4">aldehyde dehydrogenase (NAD(+))</fullName>
        <ecNumber evidence="4">1.2.1.3</ecNumber>
    </recommendedName>
</protein>
<dbReference type="InterPro" id="IPR016161">
    <property type="entry name" value="Ald_DH/histidinol_DH"/>
</dbReference>